<comment type="caution">
    <text evidence="3">The sequence shown here is derived from an EMBL/GenBank/DDBJ whole genome shotgun (WGS) entry which is preliminary data.</text>
</comment>
<dbReference type="EMBL" id="WAEL01000001">
    <property type="protein sequence ID" value="NID08949.1"/>
    <property type="molecule type" value="Genomic_DNA"/>
</dbReference>
<feature type="domain" description="DUF218" evidence="2">
    <location>
        <begin position="80"/>
        <end position="252"/>
    </location>
</feature>
<keyword evidence="4" id="KW-1185">Reference proteome</keyword>
<evidence type="ECO:0000313" key="3">
    <source>
        <dbReference type="EMBL" id="NID08949.1"/>
    </source>
</evidence>
<dbReference type="InterPro" id="IPR003848">
    <property type="entry name" value="DUF218"/>
</dbReference>
<evidence type="ECO:0000256" key="1">
    <source>
        <dbReference type="SAM" id="Phobius"/>
    </source>
</evidence>
<accession>A0ABX0Q9U3</accession>
<reference evidence="4" key="1">
    <citation type="submission" date="2019-09" db="EMBL/GenBank/DDBJ databases">
        <authorList>
            <person name="Jung D.-H."/>
        </authorList>
    </citation>
    <scope>NUCLEOTIDE SEQUENCE [LARGE SCALE GENOMIC DNA]</scope>
    <source>
        <strain evidence="4">JA-25</strain>
    </source>
</reference>
<keyword evidence="1" id="KW-1133">Transmembrane helix</keyword>
<evidence type="ECO:0000259" key="2">
    <source>
        <dbReference type="Pfam" id="PF02698"/>
    </source>
</evidence>
<dbReference type="PANTHER" id="PTHR30336">
    <property type="entry name" value="INNER MEMBRANE PROTEIN, PROBABLE PERMEASE"/>
    <property type="match status" value="1"/>
</dbReference>
<feature type="transmembrane region" description="Helical" evidence="1">
    <location>
        <begin position="36"/>
        <end position="53"/>
    </location>
</feature>
<evidence type="ECO:0000313" key="4">
    <source>
        <dbReference type="Proteomes" id="UP000606008"/>
    </source>
</evidence>
<proteinExistence type="predicted"/>
<keyword evidence="1" id="KW-0812">Transmembrane</keyword>
<sequence>MFYFLSKTAGYFLTPAGWLLASLVGALLFPRQRRRLLLISLGLFWLVGNSFLVNELARAWEVNPQSDVLSRQPGDTTTRVAVVLTGGTMQTQLAVLPTRPMLAQQADRLGQALFLYKTGQVQKILISGGSTNLFFMDTEALHEGHEGMKFLRLAGVPARDMIWETRSRNTYENARFSARVLRNTFHTDRCVLVTSAFHLRRATACFIKAGIQPTPFPAAFIQEPRTFVLSNLLVPHEQAFADSMHLIKEVFGYVSYKVAGYI</sequence>
<keyword evidence="1" id="KW-0472">Membrane</keyword>
<dbReference type="RefSeq" id="WP_166690732.1">
    <property type="nucleotide sequence ID" value="NZ_WAEL01000001.1"/>
</dbReference>
<dbReference type="PANTHER" id="PTHR30336:SF4">
    <property type="entry name" value="ENVELOPE BIOGENESIS FACTOR ELYC"/>
    <property type="match status" value="1"/>
</dbReference>
<dbReference type="Proteomes" id="UP000606008">
    <property type="component" value="Unassembled WGS sequence"/>
</dbReference>
<dbReference type="Pfam" id="PF02698">
    <property type="entry name" value="DUF218"/>
    <property type="match status" value="1"/>
</dbReference>
<dbReference type="Gene3D" id="3.40.50.620">
    <property type="entry name" value="HUPs"/>
    <property type="match status" value="1"/>
</dbReference>
<name>A0ABX0Q9U3_9BACT</name>
<feature type="transmembrane region" description="Helical" evidence="1">
    <location>
        <begin position="12"/>
        <end position="29"/>
    </location>
</feature>
<gene>
    <name evidence="3" type="ORF">F7231_02085</name>
</gene>
<dbReference type="CDD" id="cd06259">
    <property type="entry name" value="YdcF-like"/>
    <property type="match status" value="1"/>
</dbReference>
<dbReference type="InterPro" id="IPR014729">
    <property type="entry name" value="Rossmann-like_a/b/a_fold"/>
</dbReference>
<reference evidence="4" key="2">
    <citation type="submission" date="2023-07" db="EMBL/GenBank/DDBJ databases">
        <authorList>
            <person name="Jung D.-H."/>
        </authorList>
    </citation>
    <scope>NUCLEOTIDE SEQUENCE [LARGE SCALE GENOMIC DNA]</scope>
    <source>
        <strain evidence="4">JA-25</strain>
    </source>
</reference>
<organism evidence="3 4">
    <name type="scientific">Fibrivirga algicola</name>
    <dbReference type="NCBI Taxonomy" id="2950420"/>
    <lineage>
        <taxon>Bacteria</taxon>
        <taxon>Pseudomonadati</taxon>
        <taxon>Bacteroidota</taxon>
        <taxon>Cytophagia</taxon>
        <taxon>Cytophagales</taxon>
        <taxon>Spirosomataceae</taxon>
        <taxon>Fibrivirga</taxon>
    </lineage>
</organism>
<protein>
    <submittedName>
        <fullName evidence="3">YdcF family protein</fullName>
    </submittedName>
</protein>
<dbReference type="InterPro" id="IPR051599">
    <property type="entry name" value="Cell_Envelope_Assoc"/>
</dbReference>